<accession>A0A2X3ILM1</accession>
<organism evidence="1 2">
    <name type="scientific">Cedecea neteri</name>
    <dbReference type="NCBI Taxonomy" id="158822"/>
    <lineage>
        <taxon>Bacteria</taxon>
        <taxon>Pseudomonadati</taxon>
        <taxon>Pseudomonadota</taxon>
        <taxon>Gammaproteobacteria</taxon>
        <taxon>Enterobacterales</taxon>
        <taxon>Enterobacteriaceae</taxon>
        <taxon>Cedecea</taxon>
    </lineage>
</organism>
<reference evidence="1 2" key="1">
    <citation type="submission" date="2018-06" db="EMBL/GenBank/DDBJ databases">
        <authorList>
            <consortium name="Pathogen Informatics"/>
            <person name="Doyle S."/>
        </authorList>
    </citation>
    <scope>NUCLEOTIDE SEQUENCE [LARGE SCALE GENOMIC DNA]</scope>
    <source>
        <strain evidence="1 2">NCTC12120</strain>
    </source>
</reference>
<evidence type="ECO:0000313" key="2">
    <source>
        <dbReference type="Proteomes" id="UP000251197"/>
    </source>
</evidence>
<protein>
    <submittedName>
        <fullName evidence="1">Uncharacterized protein</fullName>
    </submittedName>
</protein>
<evidence type="ECO:0000313" key="1">
    <source>
        <dbReference type="EMBL" id="SQC93252.1"/>
    </source>
</evidence>
<sequence>MAGVTPLSVAPGLILLKLAGDRPAPQRGFEASVPAHRGLFLATAEVELVIQQ</sequence>
<name>A0A2X3ILM1_9ENTR</name>
<dbReference type="AlphaFoldDB" id="A0A2X3ILM1"/>
<dbReference type="EMBL" id="UAVU01000010">
    <property type="protein sequence ID" value="SQC93252.1"/>
    <property type="molecule type" value="Genomic_DNA"/>
</dbReference>
<proteinExistence type="predicted"/>
<dbReference type="Proteomes" id="UP000251197">
    <property type="component" value="Unassembled WGS sequence"/>
</dbReference>
<gene>
    <name evidence="1" type="ORF">NCTC12120_06366</name>
</gene>